<evidence type="ECO:0000256" key="4">
    <source>
        <dbReference type="ARBA" id="ARBA00022758"/>
    </source>
</evidence>
<comment type="subunit">
    <text evidence="3">Interacts with ODC and thereby sterically blocks ODC homodimerization.</text>
</comment>
<dbReference type="Gene3D" id="3.40.630.60">
    <property type="match status" value="1"/>
</dbReference>
<dbReference type="EMBL" id="MCGE01000037">
    <property type="protein sequence ID" value="ORZ06904.1"/>
    <property type="molecule type" value="Genomic_DNA"/>
</dbReference>
<name>A0A1X2I0W2_9FUNG</name>
<evidence type="ECO:0000313" key="6">
    <source>
        <dbReference type="Proteomes" id="UP000193560"/>
    </source>
</evidence>
<accession>A0A1X2I0W2</accession>
<sequence length="178" mass="19985">MIIAKPNKKPISIPLQTFPLSNGPKSSIEPALPDTITFSNRYEGDFTNKVFGMNNVINKVEQVLTITTTRPTGVYYQSRKLQCQASIYNDTVFLSSPFVGSNSGLINWAPGDFQSCVTHLIELAEEKTGCSAMVVVIDKHDKIELNTILRAFMYMGFEMLNPSLYNQDPRFILVGYEF</sequence>
<dbReference type="GO" id="GO:0008073">
    <property type="term" value="F:ornithine decarboxylase inhibitor activity"/>
    <property type="evidence" value="ECO:0007669"/>
    <property type="project" value="InterPro"/>
</dbReference>
<organism evidence="5 6">
    <name type="scientific">Absidia repens</name>
    <dbReference type="NCBI Taxonomy" id="90262"/>
    <lineage>
        <taxon>Eukaryota</taxon>
        <taxon>Fungi</taxon>
        <taxon>Fungi incertae sedis</taxon>
        <taxon>Mucoromycota</taxon>
        <taxon>Mucoromycotina</taxon>
        <taxon>Mucoromycetes</taxon>
        <taxon>Mucorales</taxon>
        <taxon>Cunninghamellaceae</taxon>
        <taxon>Absidia</taxon>
    </lineage>
</organism>
<dbReference type="Proteomes" id="UP000193560">
    <property type="component" value="Unassembled WGS sequence"/>
</dbReference>
<evidence type="ECO:0000256" key="2">
    <source>
        <dbReference type="ARBA" id="ARBA00008796"/>
    </source>
</evidence>
<keyword evidence="4" id="KW-0688">Ribosomal frameshifting</keyword>
<proteinExistence type="inferred from homology"/>
<dbReference type="AlphaFoldDB" id="A0A1X2I0W2"/>
<evidence type="ECO:0000256" key="1">
    <source>
        <dbReference type="ARBA" id="ARBA00002307"/>
    </source>
</evidence>
<protein>
    <submittedName>
        <fullName evidence="5">Uncharacterized protein</fullName>
    </submittedName>
</protein>
<dbReference type="GO" id="GO:0075523">
    <property type="term" value="P:viral translational frameshifting"/>
    <property type="evidence" value="ECO:0007669"/>
    <property type="project" value="UniProtKB-KW"/>
</dbReference>
<evidence type="ECO:0000256" key="3">
    <source>
        <dbReference type="ARBA" id="ARBA00011486"/>
    </source>
</evidence>
<dbReference type="InterPro" id="IPR002993">
    <property type="entry name" value="ODC_AZ"/>
</dbReference>
<reference evidence="5 6" key="1">
    <citation type="submission" date="2016-07" db="EMBL/GenBank/DDBJ databases">
        <title>Pervasive Adenine N6-methylation of Active Genes in Fungi.</title>
        <authorList>
            <consortium name="DOE Joint Genome Institute"/>
            <person name="Mondo S.J."/>
            <person name="Dannebaum R.O."/>
            <person name="Kuo R.C."/>
            <person name="Labutti K."/>
            <person name="Haridas S."/>
            <person name="Kuo A."/>
            <person name="Salamov A."/>
            <person name="Ahrendt S.R."/>
            <person name="Lipzen A."/>
            <person name="Sullivan W."/>
            <person name="Andreopoulos W.B."/>
            <person name="Clum A."/>
            <person name="Lindquist E."/>
            <person name="Daum C."/>
            <person name="Ramamoorthy G.K."/>
            <person name="Gryganskyi A."/>
            <person name="Culley D."/>
            <person name="Magnuson J.K."/>
            <person name="James T.Y."/>
            <person name="O'Malley M.A."/>
            <person name="Stajich J.E."/>
            <person name="Spatafora J.W."/>
            <person name="Visel A."/>
            <person name="Grigoriev I.V."/>
        </authorList>
    </citation>
    <scope>NUCLEOTIDE SEQUENCE [LARGE SCALE GENOMIC DNA]</scope>
    <source>
        <strain evidence="5 6">NRRL 1336</strain>
    </source>
</reference>
<dbReference type="InterPro" id="IPR016181">
    <property type="entry name" value="Acyl_CoA_acyltransferase"/>
</dbReference>
<comment type="similarity">
    <text evidence="2">Belongs to the ODC antizyme family.</text>
</comment>
<dbReference type="Pfam" id="PF02100">
    <property type="entry name" value="ODC_AZ"/>
    <property type="match status" value="1"/>
</dbReference>
<dbReference type="SUPFAM" id="SSF55729">
    <property type="entry name" value="Acyl-CoA N-acyltransferases (Nat)"/>
    <property type="match status" value="1"/>
</dbReference>
<comment type="caution">
    <text evidence="5">The sequence shown here is derived from an EMBL/GenBank/DDBJ whole genome shotgun (WGS) entry which is preliminary data.</text>
</comment>
<evidence type="ECO:0000313" key="5">
    <source>
        <dbReference type="EMBL" id="ORZ06904.1"/>
    </source>
</evidence>
<keyword evidence="6" id="KW-1185">Reference proteome</keyword>
<dbReference type="InterPro" id="IPR038581">
    <property type="entry name" value="ODC_AZ_sf"/>
</dbReference>
<gene>
    <name evidence="5" type="ORF">BCR42DRAFT_426682</name>
</gene>
<dbReference type="OrthoDB" id="5959761at2759"/>
<comment type="function">
    <text evidence="1">Ornithine decarboxylase (ODC) antizyme protein that negatively regulates ODC activity and intracellular polyamine biosynthesis in response to increased intracellular polyamine levels. Binds to ODC monomers, inhibiting the assembly of the functional ODC homodimer, and targets the monomers for ubiquitin-independent proteolytic destruction by the 26S proteasome.</text>
</comment>